<evidence type="ECO:0000259" key="12">
    <source>
        <dbReference type="Pfam" id="PF09699"/>
    </source>
</evidence>
<keyword evidence="5" id="KW-0479">Metal-binding</keyword>
<proteinExistence type="inferred from homology"/>
<dbReference type="Pfam" id="PF09699">
    <property type="entry name" value="Paired_CXXCH_1"/>
    <property type="match status" value="1"/>
</dbReference>
<evidence type="ECO:0000256" key="10">
    <source>
        <dbReference type="ARBA" id="ARBA00049131"/>
    </source>
</evidence>
<organism evidence="13 14">
    <name type="scientific">Geomonas anaerohicana</name>
    <dbReference type="NCBI Taxonomy" id="2798583"/>
    <lineage>
        <taxon>Bacteria</taxon>
        <taxon>Pseudomonadati</taxon>
        <taxon>Thermodesulfobacteriota</taxon>
        <taxon>Desulfuromonadia</taxon>
        <taxon>Geobacterales</taxon>
        <taxon>Geobacteraceae</taxon>
        <taxon>Geomonas</taxon>
    </lineage>
</organism>
<evidence type="ECO:0000256" key="1">
    <source>
        <dbReference type="ARBA" id="ARBA00004196"/>
    </source>
</evidence>
<reference evidence="13 14" key="1">
    <citation type="submission" date="2020-12" db="EMBL/GenBank/DDBJ databases">
        <title>Geomonas sp. Red421, isolated from paddy soil.</title>
        <authorList>
            <person name="Xu Z."/>
            <person name="Zhang Z."/>
            <person name="Masuda Y."/>
            <person name="Itoh H."/>
            <person name="Senoo K."/>
        </authorList>
    </citation>
    <scope>NUCLEOTIDE SEQUENCE [LARGE SCALE GENOMIC DNA]</scope>
    <source>
        <strain evidence="13 14">Red421</strain>
    </source>
</reference>
<dbReference type="PANTHER" id="PTHR30633">
    <property type="entry name" value="CYTOCHROME C-552 RESPIRATORY NITRITE REDUCTASE"/>
    <property type="match status" value="1"/>
</dbReference>
<dbReference type="Proteomes" id="UP000614714">
    <property type="component" value="Unassembled WGS sequence"/>
</dbReference>
<sequence>MTLTPVLAQATGEGIIHTRHNLSVSGPGPIKAEQEVQVCIFCHTPHHAGDVKPLWSRPEVSTVYETYSSSTRFAKPGQPTGASRLCLSCHDGTIAVGALINNVTIAMAGGFTTIPVDRPSNLGGSAGRDLTNDHPISFRYDSDLVSKNRQLRLPSQIESKLKLDSGQNLQCTTCHNPHSDSYGKFLVMSNTQSALCIGCHLVNGWSGSIHATNVSMLAKGCGNCHVPHNAKMAQRLMKGYPEEQNCLPCHSAAGGASDIQTVLGQVYRHRVADTVGVHDTAESPLNFQKHVECEDCHNPHALKQMASVPPMAAGSLQGVKGVALTGEVKEKADYQYEICFKCHAEKAFAGTSITRQINTQNTRFEFSLDNPSYHPVAGPGKAITVPSLRTDLGWSTSSVIYCSDCHGSDQSKKAGATGPNGPHGSSYKYLLLANYDTDFYPRPYSDANYALCFRCHYQNRLFDSTSPFQLPSTGVSLHSVHVVQQGVPCFVCHEPHGVSSVNGATDQNNAHLINFATNFGIVASYDATAIPKNCTSNCHSSNPRSYGPGSSAPKLVPGVKKTALRPF</sequence>
<evidence type="ECO:0000256" key="11">
    <source>
        <dbReference type="SAM" id="MobiDB-lite"/>
    </source>
</evidence>
<name>A0ABS0YGV3_9BACT</name>
<evidence type="ECO:0000256" key="5">
    <source>
        <dbReference type="ARBA" id="ARBA00022723"/>
    </source>
</evidence>
<evidence type="ECO:0000313" key="13">
    <source>
        <dbReference type="EMBL" id="MBJ6751530.1"/>
    </source>
</evidence>
<evidence type="ECO:0000313" key="14">
    <source>
        <dbReference type="Proteomes" id="UP000614714"/>
    </source>
</evidence>
<dbReference type="InterPro" id="IPR003321">
    <property type="entry name" value="Cyt_c552"/>
</dbReference>
<dbReference type="Gene3D" id="1.10.1130.10">
    <property type="entry name" value="Flavocytochrome C3, Chain A"/>
    <property type="match status" value="2"/>
</dbReference>
<dbReference type="RefSeq" id="WP_199390008.1">
    <property type="nucleotide sequence ID" value="NZ_JAEMHL010000008.1"/>
</dbReference>
<keyword evidence="6" id="KW-0732">Signal</keyword>
<feature type="region of interest" description="Disordered" evidence="11">
    <location>
        <begin position="542"/>
        <end position="567"/>
    </location>
</feature>
<dbReference type="EC" id="1.7.2.2" evidence="3"/>
<gene>
    <name evidence="13" type="ORF">JFN91_15045</name>
</gene>
<accession>A0ABS0YGV3</accession>
<dbReference type="NCBIfam" id="TIGR01905">
    <property type="entry name" value="paired_CXXCH_1"/>
    <property type="match status" value="1"/>
</dbReference>
<dbReference type="PANTHER" id="PTHR30633:SF0">
    <property type="entry name" value="CYTOCHROME C-552"/>
    <property type="match status" value="1"/>
</dbReference>
<dbReference type="EMBL" id="JAEMHL010000008">
    <property type="protein sequence ID" value="MBJ6751530.1"/>
    <property type="molecule type" value="Genomic_DNA"/>
</dbReference>
<feature type="domain" description="Doubled CXXCH motif" evidence="12">
    <location>
        <begin position="170"/>
        <end position="200"/>
    </location>
</feature>
<keyword evidence="9" id="KW-0408">Iron</keyword>
<evidence type="ECO:0000256" key="6">
    <source>
        <dbReference type="ARBA" id="ARBA00022729"/>
    </source>
</evidence>
<evidence type="ECO:0000256" key="7">
    <source>
        <dbReference type="ARBA" id="ARBA00022837"/>
    </source>
</evidence>
<evidence type="ECO:0000256" key="8">
    <source>
        <dbReference type="ARBA" id="ARBA00023002"/>
    </source>
</evidence>
<keyword evidence="14" id="KW-1185">Reference proteome</keyword>
<dbReference type="InterPro" id="IPR010177">
    <property type="entry name" value="Paired_CXXCH_1"/>
</dbReference>
<comment type="caution">
    <text evidence="13">The sequence shown here is derived from an EMBL/GenBank/DDBJ whole genome shotgun (WGS) entry which is preliminary data.</text>
</comment>
<keyword evidence="7" id="KW-0106">Calcium</keyword>
<comment type="similarity">
    <text evidence="2">Belongs to the cytochrome c-552 family.</text>
</comment>
<evidence type="ECO:0000256" key="3">
    <source>
        <dbReference type="ARBA" id="ARBA00011887"/>
    </source>
</evidence>
<protein>
    <recommendedName>
        <fullName evidence="3">nitrite reductase (cytochrome; ammonia-forming)</fullName>
        <ecNumber evidence="3">1.7.2.2</ecNumber>
    </recommendedName>
</protein>
<keyword evidence="8" id="KW-0560">Oxidoreductase</keyword>
<evidence type="ECO:0000256" key="9">
    <source>
        <dbReference type="ARBA" id="ARBA00023004"/>
    </source>
</evidence>
<keyword evidence="4" id="KW-0349">Heme</keyword>
<dbReference type="SUPFAM" id="SSF48695">
    <property type="entry name" value="Multiheme cytochromes"/>
    <property type="match status" value="1"/>
</dbReference>
<dbReference type="InterPro" id="IPR036280">
    <property type="entry name" value="Multihaem_cyt_sf"/>
</dbReference>
<comment type="catalytic activity">
    <reaction evidence="10">
        <text>6 Fe(III)-[cytochrome c] + NH4(+) + 2 H2O = 6 Fe(II)-[cytochrome c] + nitrite + 8 H(+)</text>
        <dbReference type="Rhea" id="RHEA:13089"/>
        <dbReference type="Rhea" id="RHEA-COMP:10350"/>
        <dbReference type="Rhea" id="RHEA-COMP:14399"/>
        <dbReference type="ChEBI" id="CHEBI:15377"/>
        <dbReference type="ChEBI" id="CHEBI:15378"/>
        <dbReference type="ChEBI" id="CHEBI:16301"/>
        <dbReference type="ChEBI" id="CHEBI:28938"/>
        <dbReference type="ChEBI" id="CHEBI:29033"/>
        <dbReference type="ChEBI" id="CHEBI:29034"/>
        <dbReference type="EC" id="1.7.2.2"/>
    </reaction>
</comment>
<evidence type="ECO:0000256" key="4">
    <source>
        <dbReference type="ARBA" id="ARBA00022617"/>
    </source>
</evidence>
<evidence type="ECO:0000256" key="2">
    <source>
        <dbReference type="ARBA" id="ARBA00009288"/>
    </source>
</evidence>
<comment type="subcellular location">
    <subcellularLocation>
        <location evidence="1">Cell envelope</location>
    </subcellularLocation>
</comment>